<proteinExistence type="predicted"/>
<keyword evidence="2" id="KW-1003">Cell membrane</keyword>
<comment type="subcellular location">
    <subcellularLocation>
        <location evidence="1">Cell membrane</location>
        <topology evidence="1">Single-pass membrane protein</topology>
    </subcellularLocation>
</comment>
<dbReference type="PANTHER" id="PTHR33885">
    <property type="entry name" value="PHAGE SHOCK PROTEIN C"/>
    <property type="match status" value="1"/>
</dbReference>
<keyword evidence="13" id="KW-1185">Reference proteome</keyword>
<evidence type="ECO:0000259" key="9">
    <source>
        <dbReference type="Pfam" id="PF04024"/>
    </source>
</evidence>
<comment type="caution">
    <text evidence="12">The sequence shown here is derived from an EMBL/GenBank/DDBJ whole genome shotgun (WGS) entry which is preliminary data.</text>
</comment>
<dbReference type="RefSeq" id="WP_129004917.1">
    <property type="nucleotide sequence ID" value="NZ_SDHZ01000002.1"/>
</dbReference>
<dbReference type="InterPro" id="IPR007168">
    <property type="entry name" value="Phageshock_PspC_N"/>
</dbReference>
<dbReference type="OrthoDB" id="5772680at2"/>
<dbReference type="Proteomes" id="UP000290545">
    <property type="component" value="Unassembled WGS sequence"/>
</dbReference>
<evidence type="ECO:0000313" key="13">
    <source>
        <dbReference type="Proteomes" id="UP000290545"/>
    </source>
</evidence>
<gene>
    <name evidence="12" type="ORF">ESB13_17500</name>
</gene>
<dbReference type="Pfam" id="PF22571">
    <property type="entry name" value="LiaI-LiaF-TM_PspC"/>
    <property type="match status" value="1"/>
</dbReference>
<dbReference type="InterPro" id="IPR054319">
    <property type="entry name" value="PspC-rel_ToastRack"/>
</dbReference>
<evidence type="ECO:0000256" key="7">
    <source>
        <dbReference type="SAM" id="MobiDB-lite"/>
    </source>
</evidence>
<feature type="domain" description="PspC-related transmembrane region" evidence="10">
    <location>
        <begin position="322"/>
        <end position="458"/>
    </location>
</feature>
<feature type="coiled-coil region" evidence="6">
    <location>
        <begin position="648"/>
        <end position="686"/>
    </location>
</feature>
<evidence type="ECO:0000259" key="11">
    <source>
        <dbReference type="Pfam" id="PF22744"/>
    </source>
</evidence>
<feature type="transmembrane region" description="Helical" evidence="8">
    <location>
        <begin position="430"/>
        <end position="455"/>
    </location>
</feature>
<sequence length="726" mass="82410">MRKIININFQGRVIPIEETAYDILKQYIESLRRFFANEEGRDEIINDIEGRIAELFGETLSKGAPCITDEKVHDVINSIGRPEDFDDQENHVKEQLKDEGARHKQHDTNASQSGTRRLYRDGDDKILGGVCAGIANYFRIDPAIIRLLFAVVTLGGLGSGLLLYILLWAVIPVKKLDQSIIRKRLFRNPEDKVVAGVASGVAAYFDVAVWVPRLIFAFPLLITVVASIWRNLFWDHFFVPTSIVFSSFGGTFFLVYAILWMMIPEASSASEKLEMKGEKVDLNSIKNTIQEDLGAFRQKAEKWGEEFKTRAEEWSNEFGTTFQQKGKQFSQEVSYAGKNTGGRIAHAIGVLIKAFFLIIAGIISFSLLMGLIGLLAGGVGFAPLANFFLDGIWQKSLAIATVILFVAVPVIFLLIWFVRRMVGIRSSRKSYLGIIAGGLWTLGWICAFILGTLMLRNFRSRNGVAEQLSISQPSTGKLIVTAKVNNTNVYGSDWFDSDRSSGFPFISRDSFFLDNIRIWVVKSQDSLFHLETVKFSRGSSQEYAKQVAEKISFSPLGQQDSVLTLPDGITITSKEQFRNQQVLVKIAVPQGKRIFLDASIDHYDWFSLRKNGDWEEHYEPRVGIEYIMTEKGLRTIKEAWDEAHPSDREKEKESLKELKRREREFIDDQKEKERALRDSIRELEKRTRKIGATFNVQQRKAAAQLSRNMVTFLPNPSGLLWMRFGF</sequence>
<feature type="transmembrane region" description="Helical" evidence="8">
    <location>
        <begin position="193"/>
        <end position="222"/>
    </location>
</feature>
<name>A0A4Q1D5T7_9BACT</name>
<dbReference type="Pfam" id="PF22744">
    <property type="entry name" value="Toast-rack_PspC-Cterm"/>
    <property type="match status" value="1"/>
</dbReference>
<organism evidence="12 13">
    <name type="scientific">Filimonas effusa</name>
    <dbReference type="NCBI Taxonomy" id="2508721"/>
    <lineage>
        <taxon>Bacteria</taxon>
        <taxon>Pseudomonadati</taxon>
        <taxon>Bacteroidota</taxon>
        <taxon>Chitinophagia</taxon>
        <taxon>Chitinophagales</taxon>
        <taxon>Chitinophagaceae</taxon>
        <taxon>Filimonas</taxon>
    </lineage>
</organism>
<dbReference type="GO" id="GO:0005886">
    <property type="term" value="C:plasma membrane"/>
    <property type="evidence" value="ECO:0007669"/>
    <property type="project" value="UniProtKB-SubCell"/>
</dbReference>
<evidence type="ECO:0000256" key="8">
    <source>
        <dbReference type="SAM" id="Phobius"/>
    </source>
</evidence>
<reference evidence="12 13" key="1">
    <citation type="submission" date="2019-01" db="EMBL/GenBank/DDBJ databases">
        <title>Filimonas sp. strain TTM-71.</title>
        <authorList>
            <person name="Chen W.-M."/>
        </authorList>
    </citation>
    <scope>NUCLEOTIDE SEQUENCE [LARGE SCALE GENOMIC DNA]</scope>
    <source>
        <strain evidence="12 13">TTM-71</strain>
    </source>
</reference>
<dbReference type="EMBL" id="SDHZ01000002">
    <property type="protein sequence ID" value="RXK83865.1"/>
    <property type="molecule type" value="Genomic_DNA"/>
</dbReference>
<feature type="region of interest" description="Disordered" evidence="7">
    <location>
        <begin position="80"/>
        <end position="116"/>
    </location>
</feature>
<dbReference type="PANTHER" id="PTHR33885:SF3">
    <property type="entry name" value="PHAGE SHOCK PROTEIN C"/>
    <property type="match status" value="1"/>
</dbReference>
<evidence type="ECO:0000256" key="6">
    <source>
        <dbReference type="SAM" id="Coils"/>
    </source>
</evidence>
<feature type="transmembrane region" description="Helical" evidence="8">
    <location>
        <begin position="397"/>
        <end position="418"/>
    </location>
</feature>
<accession>A0A4Q1D5T7</accession>
<feature type="transmembrane region" description="Helical" evidence="8">
    <location>
        <begin position="354"/>
        <end position="377"/>
    </location>
</feature>
<evidence type="ECO:0000259" key="10">
    <source>
        <dbReference type="Pfam" id="PF22571"/>
    </source>
</evidence>
<dbReference type="AlphaFoldDB" id="A0A4Q1D5T7"/>
<dbReference type="Pfam" id="PF04024">
    <property type="entry name" value="PspC"/>
    <property type="match status" value="2"/>
</dbReference>
<evidence type="ECO:0000256" key="2">
    <source>
        <dbReference type="ARBA" id="ARBA00022475"/>
    </source>
</evidence>
<dbReference type="InterPro" id="IPR054321">
    <property type="entry name" value="PspC-rel_TM"/>
</dbReference>
<feature type="domain" description="Phage shock protein PspC N-terminal" evidence="9">
    <location>
        <begin position="183"/>
        <end position="266"/>
    </location>
</feature>
<dbReference type="InterPro" id="IPR052027">
    <property type="entry name" value="PspC"/>
</dbReference>
<evidence type="ECO:0000256" key="5">
    <source>
        <dbReference type="ARBA" id="ARBA00023136"/>
    </source>
</evidence>
<keyword evidence="6" id="KW-0175">Coiled coil</keyword>
<evidence type="ECO:0000256" key="3">
    <source>
        <dbReference type="ARBA" id="ARBA00022692"/>
    </source>
</evidence>
<feature type="domain" description="Phage shock protein PspC N-terminal" evidence="9">
    <location>
        <begin position="116"/>
        <end position="173"/>
    </location>
</feature>
<keyword evidence="5 8" id="KW-0472">Membrane</keyword>
<feature type="transmembrane region" description="Helical" evidence="8">
    <location>
        <begin position="147"/>
        <end position="173"/>
    </location>
</feature>
<protein>
    <submittedName>
        <fullName evidence="12">PspC domain-containing protein</fullName>
    </submittedName>
</protein>
<evidence type="ECO:0000313" key="12">
    <source>
        <dbReference type="EMBL" id="RXK83865.1"/>
    </source>
</evidence>
<keyword evidence="3 8" id="KW-0812">Transmembrane</keyword>
<feature type="compositionally biased region" description="Basic and acidic residues" evidence="7">
    <location>
        <begin position="88"/>
        <end position="102"/>
    </location>
</feature>
<keyword evidence="4 8" id="KW-1133">Transmembrane helix</keyword>
<feature type="transmembrane region" description="Helical" evidence="8">
    <location>
        <begin position="242"/>
        <end position="263"/>
    </location>
</feature>
<evidence type="ECO:0000256" key="1">
    <source>
        <dbReference type="ARBA" id="ARBA00004162"/>
    </source>
</evidence>
<evidence type="ECO:0000256" key="4">
    <source>
        <dbReference type="ARBA" id="ARBA00022989"/>
    </source>
</evidence>
<feature type="domain" description="PspC-related ToastRack" evidence="11">
    <location>
        <begin position="512"/>
        <end position="634"/>
    </location>
</feature>